<dbReference type="Proteomes" id="UP000027182">
    <property type="component" value="Chromosome"/>
</dbReference>
<protein>
    <submittedName>
        <fullName evidence="1">Glucose-6-phosphate isomerase</fullName>
    </submittedName>
</protein>
<gene>
    <name evidence="1" type="ORF">K668_02230</name>
</gene>
<reference evidence="1 2" key="1">
    <citation type="submission" date="2013-04" db="EMBL/GenBank/DDBJ databases">
        <authorList>
            <person name="Lin L."/>
            <person name="Zeng Z."/>
            <person name="Xie J."/>
            <person name="Luo L."/>
            <person name="Yang Z."/>
            <person name="Liang W."/>
            <person name="Lin H."/>
            <person name="Dong C."/>
            <person name="Sun Y."/>
        </authorList>
    </citation>
    <scope>NUCLEOTIDE SEQUENCE [LARGE SCALE GENOMIC DNA]</scope>
    <source>
        <strain evidence="1 2">CQ-W70</strain>
    </source>
</reference>
<dbReference type="GO" id="GO:0097367">
    <property type="term" value="F:carbohydrate derivative binding"/>
    <property type="evidence" value="ECO:0007669"/>
    <property type="project" value="InterPro"/>
</dbReference>
<sequence>MEIINLKFINFSPDFSNKNMIADALTVFNKIKKKDNDFFEQFGFNELVLNFDTQNLKELDSFSDLFHLQDINHIIIFCKKSDKENFFVAHNFLNSYDILKDHKIKFTFFCDEEPEVWQKLYLKCTDQISSQHTAFLFIGQSLYSEAFIEVIKIIINEVQEKYGYYRALKRCFMICKQALEKQLLDFEIDEQNKLIMPNVLTKNYSFFAESNMFLLLLKGCNIMELVAGYQNLYPNFVADNLEDNAAFQYAYVRLLISKKTKYSFIINENAILTNLLALQTNMENNYYQKFNIFSYVASFTNDIYTYGQFLMDNYQKMYLSFYKLKNEKIDYRLSDEIHFNDGLNSYPFTKLSDFNKSANIGVQEIFTNILGMPYCLITVEDNSEYSLGALIAFVYWSFIYRCMLSNTNPFLNSYRS</sequence>
<dbReference type="InterPro" id="IPR046348">
    <property type="entry name" value="SIS_dom_sf"/>
</dbReference>
<dbReference type="SUPFAM" id="SSF53697">
    <property type="entry name" value="SIS domain"/>
    <property type="match status" value="1"/>
</dbReference>
<name>A0A059XZF8_MYCBV</name>
<accession>A0A059XZF8</accession>
<dbReference type="KEGG" id="mbq:K668_02230"/>
<dbReference type="GO" id="GO:0016853">
    <property type="term" value="F:isomerase activity"/>
    <property type="evidence" value="ECO:0007669"/>
    <property type="project" value="UniProtKB-KW"/>
</dbReference>
<dbReference type="AlphaFoldDB" id="A0A059XZF8"/>
<dbReference type="Gene3D" id="3.40.50.10490">
    <property type="entry name" value="Glucose-6-phosphate isomerase like protein, domain 1"/>
    <property type="match status" value="2"/>
</dbReference>
<organism evidence="1 2">
    <name type="scientific">Mycoplasmopsis bovis CQ-W70</name>
    <dbReference type="NCBI Taxonomy" id="1316930"/>
    <lineage>
        <taxon>Bacteria</taxon>
        <taxon>Bacillati</taxon>
        <taxon>Mycoplasmatota</taxon>
        <taxon>Mycoplasmoidales</taxon>
        <taxon>Metamycoplasmataceae</taxon>
        <taxon>Mycoplasmopsis</taxon>
    </lineage>
</organism>
<dbReference type="PATRIC" id="fig|1316930.3.peg.458"/>
<dbReference type="GO" id="GO:1901135">
    <property type="term" value="P:carbohydrate derivative metabolic process"/>
    <property type="evidence" value="ECO:0007669"/>
    <property type="project" value="InterPro"/>
</dbReference>
<dbReference type="EMBL" id="CP005933">
    <property type="protein sequence ID" value="AIA34024.1"/>
    <property type="molecule type" value="Genomic_DNA"/>
</dbReference>
<keyword evidence="1" id="KW-0413">Isomerase</keyword>
<evidence type="ECO:0000313" key="2">
    <source>
        <dbReference type="Proteomes" id="UP000027182"/>
    </source>
</evidence>
<evidence type="ECO:0000313" key="1">
    <source>
        <dbReference type="EMBL" id="AIA34024.1"/>
    </source>
</evidence>
<dbReference type="HOGENOM" id="CLU_661919_0_0_14"/>
<proteinExistence type="predicted"/>
<dbReference type="RefSeq" id="WP_013954831.1">
    <property type="nucleotide sequence ID" value="NZ_CP005933.1"/>
</dbReference>